<gene>
    <name evidence="1" type="ORF">PYK22_03221</name>
</gene>
<dbReference type="RefSeq" id="WP_157770939.1">
    <property type="nucleotide sequence ID" value="NZ_CBXV010000010.1"/>
</dbReference>
<accession>A0A0B6X2I6</accession>
<sequence>MSTRLLLIIAFVSTIPLFSSQKMTLTEKAAVQGGSQREAERLWEQAISAKGGRTRLHQVRNLVVSSRATYRLSLFKRGQLHYEEFYVFPSKMWAWYDDRPSVLGLYLRMFNFDDSLFYETQEGSPPKKLSERNDGRFFLLRAQLVYLMETRWVKPIVVGMTRGHVGHQDVDIIQTLVNERRIDFALDRESHLPVKISIYPSETDVQAAKRSGGVDAPDVPINSVLLSDYIEVDGIKMPRVVNFDRTIDVRTSYLFNVTYDERIFKQPPSIEAGPEAWRARRE</sequence>
<proteinExistence type="predicted"/>
<dbReference type="Proteomes" id="UP000031518">
    <property type="component" value="Unassembled WGS sequence"/>
</dbReference>
<evidence type="ECO:0000313" key="1">
    <source>
        <dbReference type="EMBL" id="CDM67172.1"/>
    </source>
</evidence>
<name>A0A0B6X2I6_9BACT</name>
<evidence type="ECO:0008006" key="3">
    <source>
        <dbReference type="Google" id="ProtNLM"/>
    </source>
</evidence>
<dbReference type="EMBL" id="CBXV010000010">
    <property type="protein sequence ID" value="CDM67172.1"/>
    <property type="molecule type" value="Genomic_DNA"/>
</dbReference>
<dbReference type="STRING" id="454194.PYK22_03221"/>
<organism evidence="1 2">
    <name type="scientific">Pyrinomonas methylaliphatogenes</name>
    <dbReference type="NCBI Taxonomy" id="454194"/>
    <lineage>
        <taxon>Bacteria</taxon>
        <taxon>Pseudomonadati</taxon>
        <taxon>Acidobacteriota</taxon>
        <taxon>Blastocatellia</taxon>
        <taxon>Blastocatellales</taxon>
        <taxon>Pyrinomonadaceae</taxon>
        <taxon>Pyrinomonas</taxon>
    </lineage>
</organism>
<reference evidence="1 2" key="1">
    <citation type="submission" date="2013-12" db="EMBL/GenBank/DDBJ databases">
        <authorList>
            <person name="Stott M."/>
        </authorList>
    </citation>
    <scope>NUCLEOTIDE SEQUENCE [LARGE SCALE GENOMIC DNA]</scope>
    <source>
        <strain evidence="1 2">K22</strain>
    </source>
</reference>
<keyword evidence="2" id="KW-1185">Reference proteome</keyword>
<dbReference type="AlphaFoldDB" id="A0A0B6X2I6"/>
<protein>
    <recommendedName>
        <fullName evidence="3">Outer membrane lipoprotein-sorting protein</fullName>
    </recommendedName>
</protein>
<evidence type="ECO:0000313" key="2">
    <source>
        <dbReference type="Proteomes" id="UP000031518"/>
    </source>
</evidence>
<reference evidence="1 2" key="2">
    <citation type="submission" date="2015-01" db="EMBL/GenBank/DDBJ databases">
        <title>Complete genome sequence of Pyrinomonas methylaliphatogenes type strain K22T.</title>
        <authorList>
            <person name="Lee K.C.Y."/>
            <person name="Power J.F."/>
            <person name="Dunfield P.F."/>
            <person name="Morgan X.C."/>
            <person name="Huttenhower C."/>
            <person name="Stott M.B."/>
        </authorList>
    </citation>
    <scope>NUCLEOTIDE SEQUENCE [LARGE SCALE GENOMIC DNA]</scope>
    <source>
        <strain evidence="1 2">K22</strain>
    </source>
</reference>